<evidence type="ECO:0000256" key="3">
    <source>
        <dbReference type="ARBA" id="ARBA00022449"/>
    </source>
</evidence>
<dbReference type="GO" id="GO:0008324">
    <property type="term" value="F:monoatomic cation transmembrane transporter activity"/>
    <property type="evidence" value="ECO:0007669"/>
    <property type="project" value="InterPro"/>
</dbReference>
<keyword evidence="6 8" id="KW-1133">Transmembrane helix</keyword>
<feature type="transmembrane region" description="Helical" evidence="8">
    <location>
        <begin position="6"/>
        <end position="35"/>
    </location>
</feature>
<evidence type="ECO:0000256" key="4">
    <source>
        <dbReference type="ARBA" id="ARBA00022475"/>
    </source>
</evidence>
<sequence>MYLLLLLLWFIFNGRVTLEVALFGIVICGWLYWFICKYMGYSFQREKVLVKNIPLYLKYAFVLLWEIFKANVDVIKIIFSPKKAEIQPALVRFHTDLKSEASLVALANSITLTPGTYTVELENGEYVVQALDREKFGEGLEDSVFVKQLRRLEG</sequence>
<evidence type="ECO:0000256" key="1">
    <source>
        <dbReference type="ARBA" id="ARBA00004651"/>
    </source>
</evidence>
<keyword evidence="3" id="KW-0813">Transport</keyword>
<dbReference type="PIRSF" id="PIRSF019239">
    <property type="entry name" value="MrpE"/>
    <property type="match status" value="1"/>
</dbReference>
<keyword evidence="5 8" id="KW-0812">Transmembrane</keyword>
<accession>A0A401LE56</accession>
<evidence type="ECO:0000256" key="2">
    <source>
        <dbReference type="ARBA" id="ARBA00006228"/>
    </source>
</evidence>
<dbReference type="EMBL" id="BHVZ01000002">
    <property type="protein sequence ID" value="GCB29685.1"/>
    <property type="molecule type" value="Genomic_DNA"/>
</dbReference>
<proteinExistence type="inferred from homology"/>
<gene>
    <name evidence="9" type="ORF">KGMB03357_13460</name>
</gene>
<dbReference type="Proteomes" id="UP000287361">
    <property type="component" value="Unassembled WGS sequence"/>
</dbReference>
<comment type="similarity">
    <text evidence="2">Belongs to the CPA3 antiporters (TC 2.A.63) subunit E family.</text>
</comment>
<dbReference type="OrthoDB" id="9800498at2"/>
<protein>
    <submittedName>
        <fullName evidence="9">Na+/H+ antiporter subunit E</fullName>
    </submittedName>
</protein>
<name>A0A401LE56_9FIRM</name>
<evidence type="ECO:0000313" key="10">
    <source>
        <dbReference type="Proteomes" id="UP000287361"/>
    </source>
</evidence>
<dbReference type="GO" id="GO:0005886">
    <property type="term" value="C:plasma membrane"/>
    <property type="evidence" value="ECO:0007669"/>
    <property type="project" value="UniProtKB-SubCell"/>
</dbReference>
<dbReference type="PANTHER" id="PTHR34584:SF1">
    <property type="entry name" value="NA(+)_H(+) ANTIPORTER SUBUNIT E1"/>
    <property type="match status" value="1"/>
</dbReference>
<evidence type="ECO:0000256" key="7">
    <source>
        <dbReference type="ARBA" id="ARBA00023136"/>
    </source>
</evidence>
<comment type="caution">
    <text evidence="9">The sequence shown here is derived from an EMBL/GenBank/DDBJ whole genome shotgun (WGS) entry which is preliminary data.</text>
</comment>
<reference evidence="9 10" key="1">
    <citation type="submission" date="2018-10" db="EMBL/GenBank/DDBJ databases">
        <title>Draft Genome Sequence of Anaerotignum sp. KCTC 15736.</title>
        <authorList>
            <person name="Choi S.H."/>
            <person name="Kim J.S."/>
            <person name="Kang S.W."/>
            <person name="Lee J.S."/>
            <person name="Park S.H."/>
        </authorList>
    </citation>
    <scope>NUCLEOTIDE SEQUENCE [LARGE SCALE GENOMIC DNA]</scope>
    <source>
        <strain evidence="9 10">KCTC 15736</strain>
    </source>
</reference>
<dbReference type="Pfam" id="PF01899">
    <property type="entry name" value="MNHE"/>
    <property type="match status" value="1"/>
</dbReference>
<organism evidence="9 10">
    <name type="scientific">Anaerotignum faecicola</name>
    <dbReference type="NCBI Taxonomy" id="2358141"/>
    <lineage>
        <taxon>Bacteria</taxon>
        <taxon>Bacillati</taxon>
        <taxon>Bacillota</taxon>
        <taxon>Clostridia</taxon>
        <taxon>Lachnospirales</taxon>
        <taxon>Anaerotignaceae</taxon>
        <taxon>Anaerotignum</taxon>
    </lineage>
</organism>
<dbReference type="AlphaFoldDB" id="A0A401LE56"/>
<evidence type="ECO:0000313" key="9">
    <source>
        <dbReference type="EMBL" id="GCB29685.1"/>
    </source>
</evidence>
<evidence type="ECO:0000256" key="8">
    <source>
        <dbReference type="SAM" id="Phobius"/>
    </source>
</evidence>
<dbReference type="GO" id="GO:0015297">
    <property type="term" value="F:antiporter activity"/>
    <property type="evidence" value="ECO:0007669"/>
    <property type="project" value="UniProtKB-KW"/>
</dbReference>
<keyword evidence="7 8" id="KW-0472">Membrane</keyword>
<keyword evidence="10" id="KW-1185">Reference proteome</keyword>
<dbReference type="InterPro" id="IPR002758">
    <property type="entry name" value="Cation_antiport_E"/>
</dbReference>
<keyword evidence="4" id="KW-1003">Cell membrane</keyword>
<evidence type="ECO:0000256" key="5">
    <source>
        <dbReference type="ARBA" id="ARBA00022692"/>
    </source>
</evidence>
<keyword evidence="3" id="KW-0050">Antiport</keyword>
<comment type="subcellular location">
    <subcellularLocation>
        <location evidence="1">Cell membrane</location>
        <topology evidence="1">Multi-pass membrane protein</topology>
    </subcellularLocation>
</comment>
<dbReference type="PANTHER" id="PTHR34584">
    <property type="entry name" value="NA(+)/H(+) ANTIPORTER SUBUNIT E1"/>
    <property type="match status" value="1"/>
</dbReference>
<evidence type="ECO:0000256" key="6">
    <source>
        <dbReference type="ARBA" id="ARBA00022989"/>
    </source>
</evidence>